<dbReference type="EMBL" id="JAAVJR010001373">
    <property type="protein sequence ID" value="NJW55640.1"/>
    <property type="molecule type" value="Genomic_DNA"/>
</dbReference>
<dbReference type="Proteomes" id="UP000703674">
    <property type="component" value="Unassembled WGS sequence"/>
</dbReference>
<feature type="region of interest" description="Disordered" evidence="1">
    <location>
        <begin position="34"/>
        <end position="53"/>
    </location>
</feature>
<protein>
    <submittedName>
        <fullName evidence="3">RNB domain-containing ribonuclease</fullName>
    </submittedName>
</protein>
<dbReference type="RefSeq" id="WP_168140022.1">
    <property type="nucleotide sequence ID" value="NZ_JAAVJR010001373.1"/>
</dbReference>
<dbReference type="InterPro" id="IPR050180">
    <property type="entry name" value="RNR_Ribonuclease"/>
</dbReference>
<evidence type="ECO:0000313" key="4">
    <source>
        <dbReference type="Proteomes" id="UP000703674"/>
    </source>
</evidence>
<organism evidence="3 4">
    <name type="scientific">Salinimicrobium oceani</name>
    <dbReference type="NCBI Taxonomy" id="2722702"/>
    <lineage>
        <taxon>Bacteria</taxon>
        <taxon>Pseudomonadati</taxon>
        <taxon>Bacteroidota</taxon>
        <taxon>Flavobacteriia</taxon>
        <taxon>Flavobacteriales</taxon>
        <taxon>Flavobacteriaceae</taxon>
        <taxon>Salinimicrobium</taxon>
    </lineage>
</organism>
<sequence length="106" mass="12342">FSHYSHFTSPIRRYPDVMVHRLLQHYLDNGKSAAEEEYEAKSQHSSNMESLATSAERDSIKFMQIKFMQDHNDEEFLGVISGVTEWGIYVEIIANKCEGMVRLRDI</sequence>
<feature type="non-terminal residue" evidence="3">
    <location>
        <position position="1"/>
    </location>
</feature>
<accession>A0ABX1D5B7</accession>
<evidence type="ECO:0000259" key="2">
    <source>
        <dbReference type="Pfam" id="PF00773"/>
    </source>
</evidence>
<dbReference type="InterPro" id="IPR001900">
    <property type="entry name" value="RNase_II/R"/>
</dbReference>
<feature type="compositionally biased region" description="Polar residues" evidence="1">
    <location>
        <begin position="43"/>
        <end position="53"/>
    </location>
</feature>
<evidence type="ECO:0000256" key="1">
    <source>
        <dbReference type="SAM" id="MobiDB-lite"/>
    </source>
</evidence>
<comment type="caution">
    <text evidence="3">The sequence shown here is derived from an EMBL/GenBank/DDBJ whole genome shotgun (WGS) entry which is preliminary data.</text>
</comment>
<feature type="domain" description="RNB" evidence="2">
    <location>
        <begin position="1"/>
        <end position="28"/>
    </location>
</feature>
<proteinExistence type="predicted"/>
<evidence type="ECO:0000313" key="3">
    <source>
        <dbReference type="EMBL" id="NJW55640.1"/>
    </source>
</evidence>
<keyword evidence="4" id="KW-1185">Reference proteome</keyword>
<gene>
    <name evidence="3" type="ORF">HC175_22250</name>
</gene>
<dbReference type="SUPFAM" id="SSF50249">
    <property type="entry name" value="Nucleic acid-binding proteins"/>
    <property type="match status" value="2"/>
</dbReference>
<dbReference type="Pfam" id="PF00773">
    <property type="entry name" value="RNB"/>
    <property type="match status" value="1"/>
</dbReference>
<feature type="non-terminal residue" evidence="3">
    <location>
        <position position="106"/>
    </location>
</feature>
<dbReference type="PANTHER" id="PTHR23355:SF9">
    <property type="entry name" value="DIS3-LIKE EXONUCLEASE 2"/>
    <property type="match status" value="1"/>
</dbReference>
<name>A0ABX1D5B7_9FLAO</name>
<reference evidence="3 4" key="1">
    <citation type="submission" date="2020-03" db="EMBL/GenBank/DDBJ databases">
        <title>Salinimicrobium sp. nov, isolated from SCS.</title>
        <authorList>
            <person name="Cao W.R."/>
        </authorList>
    </citation>
    <scope>NUCLEOTIDE SEQUENCE [LARGE SCALE GENOMIC DNA]</scope>
    <source>
        <strain evidence="4">J15B91</strain>
    </source>
</reference>
<dbReference type="PANTHER" id="PTHR23355">
    <property type="entry name" value="RIBONUCLEASE"/>
    <property type="match status" value="1"/>
</dbReference>
<dbReference type="InterPro" id="IPR012340">
    <property type="entry name" value="NA-bd_OB-fold"/>
</dbReference>